<evidence type="ECO:0000313" key="2">
    <source>
        <dbReference type="Proteomes" id="UP000785679"/>
    </source>
</evidence>
<dbReference type="AlphaFoldDB" id="A0A8J8NSW8"/>
<name>A0A8J8NSW8_HALGN</name>
<comment type="caution">
    <text evidence="1">The sequence shown here is derived from an EMBL/GenBank/DDBJ whole genome shotgun (WGS) entry which is preliminary data.</text>
</comment>
<sequence>MFKRKTYQKVAVIVTNGKGQNLELSEALIKKFDSAYKKWRTFAISPTALKGATQSLVIPSLNDPEDSNPLNEAKLQEVTNQLKDFNYEIDAIFDLSSDMSATAPTLQSPLDLKSEMIFDEYDRQKRERLTYAMLTSYIASLHLSPNGYLMYTCNMGSCISPDKLQPSLTPYKDQYTGNFLELAANRVVLQNSMNLASSRSFQAYLEQSLDYSNVKGGVIYQSATVNTLFLGLADTKYNREKYSKVSPSQTFVPLEGMTTLMKMWAMGENRPENGAYVGFRFEGTKGRVVFPEYY</sequence>
<dbReference type="EMBL" id="RRYP01006745">
    <property type="protein sequence ID" value="TNV80982.1"/>
    <property type="molecule type" value="Genomic_DNA"/>
</dbReference>
<evidence type="ECO:0000313" key="1">
    <source>
        <dbReference type="EMBL" id="TNV80982.1"/>
    </source>
</evidence>
<dbReference type="Proteomes" id="UP000785679">
    <property type="component" value="Unassembled WGS sequence"/>
</dbReference>
<accession>A0A8J8NSW8</accession>
<keyword evidence="2" id="KW-1185">Reference proteome</keyword>
<gene>
    <name evidence="1" type="ORF">FGO68_gene16177</name>
</gene>
<organism evidence="1 2">
    <name type="scientific">Halteria grandinella</name>
    <dbReference type="NCBI Taxonomy" id="5974"/>
    <lineage>
        <taxon>Eukaryota</taxon>
        <taxon>Sar</taxon>
        <taxon>Alveolata</taxon>
        <taxon>Ciliophora</taxon>
        <taxon>Intramacronucleata</taxon>
        <taxon>Spirotrichea</taxon>
        <taxon>Stichotrichia</taxon>
        <taxon>Sporadotrichida</taxon>
        <taxon>Halteriidae</taxon>
        <taxon>Halteria</taxon>
    </lineage>
</organism>
<reference evidence="1" key="1">
    <citation type="submission" date="2019-06" db="EMBL/GenBank/DDBJ databases">
        <authorList>
            <person name="Zheng W."/>
        </authorList>
    </citation>
    <scope>NUCLEOTIDE SEQUENCE</scope>
    <source>
        <strain evidence="1">QDHG01</strain>
    </source>
</reference>
<protein>
    <submittedName>
        <fullName evidence="1">Uncharacterized protein</fullName>
    </submittedName>
</protein>
<proteinExistence type="predicted"/>